<dbReference type="AlphaFoldDB" id="A0AAX4P5R8"/>
<dbReference type="SUPFAM" id="SSF54427">
    <property type="entry name" value="NTF2-like"/>
    <property type="match status" value="1"/>
</dbReference>
<dbReference type="InterPro" id="IPR018790">
    <property type="entry name" value="DUF2358"/>
</dbReference>
<dbReference type="Proteomes" id="UP001472866">
    <property type="component" value="Chromosome 03"/>
</dbReference>
<gene>
    <name evidence="1" type="ORF">HKI87_03g26900</name>
</gene>
<evidence type="ECO:0000313" key="2">
    <source>
        <dbReference type="Proteomes" id="UP001472866"/>
    </source>
</evidence>
<name>A0AAX4P5R8_9CHLO</name>
<dbReference type="EMBL" id="CP151503">
    <property type="protein sequence ID" value="WZN61156.1"/>
    <property type="molecule type" value="Genomic_DNA"/>
</dbReference>
<reference evidence="1 2" key="1">
    <citation type="submission" date="2024-03" db="EMBL/GenBank/DDBJ databases">
        <title>Complete genome sequence of the green alga Chloropicon roscoffensis RCC1871.</title>
        <authorList>
            <person name="Lemieux C."/>
            <person name="Pombert J.-F."/>
            <person name="Otis C."/>
            <person name="Turmel M."/>
        </authorList>
    </citation>
    <scope>NUCLEOTIDE SEQUENCE [LARGE SCALE GENOMIC DNA]</scope>
    <source>
        <strain evidence="1 2">RCC1871</strain>
    </source>
</reference>
<evidence type="ECO:0000313" key="1">
    <source>
        <dbReference type="EMBL" id="WZN61156.1"/>
    </source>
</evidence>
<protein>
    <submittedName>
        <fullName evidence="1">DUF2358 domain-containing protein</fullName>
    </submittedName>
</protein>
<dbReference type="PANTHER" id="PTHR34123:SF1">
    <property type="entry name" value="OS04G0578200 PROTEIN"/>
    <property type="match status" value="1"/>
</dbReference>
<dbReference type="PANTHER" id="PTHR34123">
    <property type="entry name" value="OS04G0578200 PROTEIN"/>
    <property type="match status" value="1"/>
</dbReference>
<dbReference type="InterPro" id="IPR032710">
    <property type="entry name" value="NTF2-like_dom_sf"/>
</dbReference>
<sequence length="120" mass="13506">MDIPLYQEDCEFADPFVSFRGVSRFKKNLDNLGSFMRDVRLTVTAFDASEADGVVQTKWSFRCELGLPWRPSLSASGGTKHVFNAQNRMVEHVESWDIDPAVALKQLVRPGKRQKKTGGS</sequence>
<accession>A0AAX4P5R8</accession>
<proteinExistence type="predicted"/>
<dbReference type="Pfam" id="PF10184">
    <property type="entry name" value="DUF2358"/>
    <property type="match status" value="1"/>
</dbReference>
<keyword evidence="2" id="KW-1185">Reference proteome</keyword>
<organism evidence="1 2">
    <name type="scientific">Chloropicon roscoffensis</name>
    <dbReference type="NCBI Taxonomy" id="1461544"/>
    <lineage>
        <taxon>Eukaryota</taxon>
        <taxon>Viridiplantae</taxon>
        <taxon>Chlorophyta</taxon>
        <taxon>Chloropicophyceae</taxon>
        <taxon>Chloropicales</taxon>
        <taxon>Chloropicaceae</taxon>
        <taxon>Chloropicon</taxon>
    </lineage>
</organism>